<feature type="region of interest" description="Disordered" evidence="1">
    <location>
        <begin position="172"/>
        <end position="199"/>
    </location>
</feature>
<dbReference type="InterPro" id="IPR036034">
    <property type="entry name" value="PDZ_sf"/>
</dbReference>
<evidence type="ECO:0000259" key="2">
    <source>
        <dbReference type="PROSITE" id="PS50106"/>
    </source>
</evidence>
<dbReference type="GeneID" id="17289051"/>
<organism evidence="3">
    <name type="scientific">Guillardia theta (strain CCMP2712)</name>
    <name type="common">Cryptophyte</name>
    <dbReference type="NCBI Taxonomy" id="905079"/>
    <lineage>
        <taxon>Eukaryota</taxon>
        <taxon>Cryptophyceae</taxon>
        <taxon>Pyrenomonadales</taxon>
        <taxon>Geminigeraceae</taxon>
        <taxon>Guillardia</taxon>
    </lineage>
</organism>
<keyword evidence="5" id="KW-1185">Reference proteome</keyword>
<dbReference type="PROSITE" id="PS50106">
    <property type="entry name" value="PDZ"/>
    <property type="match status" value="1"/>
</dbReference>
<evidence type="ECO:0000256" key="1">
    <source>
        <dbReference type="SAM" id="MobiDB-lite"/>
    </source>
</evidence>
<feature type="domain" description="PDZ" evidence="2">
    <location>
        <begin position="30"/>
        <end position="101"/>
    </location>
</feature>
<gene>
    <name evidence="3" type="ORF">GUITHDRAFT_121516</name>
</gene>
<reference evidence="4" key="3">
    <citation type="submission" date="2016-03" db="UniProtKB">
        <authorList>
            <consortium name="EnsemblProtists"/>
        </authorList>
    </citation>
    <scope>IDENTIFICATION</scope>
</reference>
<dbReference type="RefSeq" id="XP_005819302.1">
    <property type="nucleotide sequence ID" value="XM_005819245.1"/>
</dbReference>
<feature type="region of interest" description="Disordered" evidence="1">
    <location>
        <begin position="414"/>
        <end position="441"/>
    </location>
</feature>
<dbReference type="SMART" id="SM00228">
    <property type="entry name" value="PDZ"/>
    <property type="match status" value="1"/>
</dbReference>
<reference evidence="5" key="2">
    <citation type="submission" date="2012-11" db="EMBL/GenBank/DDBJ databases">
        <authorList>
            <person name="Kuo A."/>
            <person name="Curtis B.A."/>
            <person name="Tanifuji G."/>
            <person name="Burki F."/>
            <person name="Gruber A."/>
            <person name="Irimia M."/>
            <person name="Maruyama S."/>
            <person name="Arias M.C."/>
            <person name="Ball S.G."/>
            <person name="Gile G.H."/>
            <person name="Hirakawa Y."/>
            <person name="Hopkins J.F."/>
            <person name="Rensing S.A."/>
            <person name="Schmutz J."/>
            <person name="Symeonidi A."/>
            <person name="Elias M."/>
            <person name="Eveleigh R.J."/>
            <person name="Herman E.K."/>
            <person name="Klute M.J."/>
            <person name="Nakayama T."/>
            <person name="Obornik M."/>
            <person name="Reyes-Prieto A."/>
            <person name="Armbrust E.V."/>
            <person name="Aves S.J."/>
            <person name="Beiko R.G."/>
            <person name="Coutinho P."/>
            <person name="Dacks J.B."/>
            <person name="Durnford D.G."/>
            <person name="Fast N.M."/>
            <person name="Green B.R."/>
            <person name="Grisdale C."/>
            <person name="Hempe F."/>
            <person name="Henrissat B."/>
            <person name="Hoppner M.P."/>
            <person name="Ishida K.-I."/>
            <person name="Kim E."/>
            <person name="Koreny L."/>
            <person name="Kroth P.G."/>
            <person name="Liu Y."/>
            <person name="Malik S.-B."/>
            <person name="Maier U.G."/>
            <person name="McRose D."/>
            <person name="Mock T."/>
            <person name="Neilson J.A."/>
            <person name="Onodera N.T."/>
            <person name="Poole A.M."/>
            <person name="Pritham E.J."/>
            <person name="Richards T.A."/>
            <person name="Rocap G."/>
            <person name="Roy S.W."/>
            <person name="Sarai C."/>
            <person name="Schaack S."/>
            <person name="Shirato S."/>
            <person name="Slamovits C.H."/>
            <person name="Spencer D.F."/>
            <person name="Suzuki S."/>
            <person name="Worden A.Z."/>
            <person name="Zauner S."/>
            <person name="Barry K."/>
            <person name="Bell C."/>
            <person name="Bharti A.K."/>
            <person name="Crow J.A."/>
            <person name="Grimwood J."/>
            <person name="Kramer R."/>
            <person name="Lindquist E."/>
            <person name="Lucas S."/>
            <person name="Salamov A."/>
            <person name="McFadden G.I."/>
            <person name="Lane C.E."/>
            <person name="Keeling P.J."/>
            <person name="Gray M.W."/>
            <person name="Grigoriev I.V."/>
            <person name="Archibald J.M."/>
        </authorList>
    </citation>
    <scope>NUCLEOTIDE SEQUENCE</scope>
    <source>
        <strain evidence="5">CCMP2712</strain>
    </source>
</reference>
<protein>
    <recommendedName>
        <fullName evidence="2">PDZ domain-containing protein</fullName>
    </recommendedName>
</protein>
<dbReference type="Proteomes" id="UP000011087">
    <property type="component" value="Unassembled WGS sequence"/>
</dbReference>
<dbReference type="KEGG" id="gtt:GUITHDRAFT_121516"/>
<accession>L1I8D6</accession>
<evidence type="ECO:0000313" key="5">
    <source>
        <dbReference type="Proteomes" id="UP000011087"/>
    </source>
</evidence>
<dbReference type="PaxDb" id="55529-EKX32322"/>
<feature type="region of interest" description="Disordered" evidence="1">
    <location>
        <begin position="261"/>
        <end position="291"/>
    </location>
</feature>
<dbReference type="HOGENOM" id="CLU_549151_0_0_1"/>
<reference evidence="3 5" key="1">
    <citation type="journal article" date="2012" name="Nature">
        <title>Algal genomes reveal evolutionary mosaicism and the fate of nucleomorphs.</title>
        <authorList>
            <consortium name="DOE Joint Genome Institute"/>
            <person name="Curtis B.A."/>
            <person name="Tanifuji G."/>
            <person name="Burki F."/>
            <person name="Gruber A."/>
            <person name="Irimia M."/>
            <person name="Maruyama S."/>
            <person name="Arias M.C."/>
            <person name="Ball S.G."/>
            <person name="Gile G.H."/>
            <person name="Hirakawa Y."/>
            <person name="Hopkins J.F."/>
            <person name="Kuo A."/>
            <person name="Rensing S.A."/>
            <person name="Schmutz J."/>
            <person name="Symeonidi A."/>
            <person name="Elias M."/>
            <person name="Eveleigh R.J."/>
            <person name="Herman E.K."/>
            <person name="Klute M.J."/>
            <person name="Nakayama T."/>
            <person name="Obornik M."/>
            <person name="Reyes-Prieto A."/>
            <person name="Armbrust E.V."/>
            <person name="Aves S.J."/>
            <person name="Beiko R.G."/>
            <person name="Coutinho P."/>
            <person name="Dacks J.B."/>
            <person name="Durnford D.G."/>
            <person name="Fast N.M."/>
            <person name="Green B.R."/>
            <person name="Grisdale C.J."/>
            <person name="Hempel F."/>
            <person name="Henrissat B."/>
            <person name="Hoppner M.P."/>
            <person name="Ishida K."/>
            <person name="Kim E."/>
            <person name="Koreny L."/>
            <person name="Kroth P.G."/>
            <person name="Liu Y."/>
            <person name="Malik S.B."/>
            <person name="Maier U.G."/>
            <person name="McRose D."/>
            <person name="Mock T."/>
            <person name="Neilson J.A."/>
            <person name="Onodera N.T."/>
            <person name="Poole A.M."/>
            <person name="Pritham E.J."/>
            <person name="Richards T.A."/>
            <person name="Rocap G."/>
            <person name="Roy S.W."/>
            <person name="Sarai C."/>
            <person name="Schaack S."/>
            <person name="Shirato S."/>
            <person name="Slamovits C.H."/>
            <person name="Spencer D.F."/>
            <person name="Suzuki S."/>
            <person name="Worden A.Z."/>
            <person name="Zauner S."/>
            <person name="Barry K."/>
            <person name="Bell C."/>
            <person name="Bharti A.K."/>
            <person name="Crow J.A."/>
            <person name="Grimwood J."/>
            <person name="Kramer R."/>
            <person name="Lindquist E."/>
            <person name="Lucas S."/>
            <person name="Salamov A."/>
            <person name="McFadden G.I."/>
            <person name="Lane C.E."/>
            <person name="Keeling P.J."/>
            <person name="Gray M.W."/>
            <person name="Grigoriev I.V."/>
            <person name="Archibald J.M."/>
        </authorList>
    </citation>
    <scope>NUCLEOTIDE SEQUENCE</scope>
    <source>
        <strain evidence="3 5">CCMP2712</strain>
    </source>
</reference>
<dbReference type="InterPro" id="IPR041489">
    <property type="entry name" value="PDZ_6"/>
</dbReference>
<sequence>MPTKTSPTLASQQGDKTSREILVRLERQEMVSMDDAKQLHRCGGLGIGLQDDPSGFHRLVHIAPGSAASLSKKLSPGDIVTAIDGQSTHGKKTSEVVEMIRGLPGTPVFVTIHRTPTSLFVNGDFPYEYIEEQGARSVTVQKTDHDVEEKFLGIAAFLDCVREVAQVDSELANEENSVSSPGNPSRNSSAEFSMSSSGNQEDFEKLIEAEYMQELFQKETSLSGGFWSKGETIPSMSRTRPIQSRPMDLNELDIDLQIDTESPTSGLPKVHDDAGASYSTQASSHCSRSTMASMDEILSAERNKATQRIDDAFRDLPNSSLPGPGLGTSVAKSSSLIQGNGDDIRCREFSSLQGELFSRVEGSDPEASTLASLSRIDELDLFKIKFEGLQVFGDDRMIAPSPAAPSVREVHGLAADGPAGQRDHEDPFNDEENDESHAEPFVRADRTEQRYYAGADHVRANSAQEARARQEASTPSTLLGFLWPEIEVSRGERVFLY</sequence>
<dbReference type="SUPFAM" id="SSF50156">
    <property type="entry name" value="PDZ domain-like"/>
    <property type="match status" value="1"/>
</dbReference>
<feature type="compositionally biased region" description="Polar residues" evidence="1">
    <location>
        <begin position="174"/>
        <end position="199"/>
    </location>
</feature>
<dbReference type="EMBL" id="JH993197">
    <property type="protein sequence ID" value="EKX32322.1"/>
    <property type="molecule type" value="Genomic_DNA"/>
</dbReference>
<dbReference type="AlphaFoldDB" id="L1I8D6"/>
<evidence type="ECO:0000313" key="3">
    <source>
        <dbReference type="EMBL" id="EKX32322.1"/>
    </source>
</evidence>
<feature type="compositionally biased region" description="Polar residues" evidence="1">
    <location>
        <begin position="277"/>
        <end position="291"/>
    </location>
</feature>
<dbReference type="EnsemblProtists" id="EKX32322">
    <property type="protein sequence ID" value="EKX32322"/>
    <property type="gene ID" value="GUITHDRAFT_121516"/>
</dbReference>
<evidence type="ECO:0000313" key="4">
    <source>
        <dbReference type="EnsemblProtists" id="EKX32322"/>
    </source>
</evidence>
<name>L1I8D6_GUITC</name>
<dbReference type="Gene3D" id="2.30.42.10">
    <property type="match status" value="1"/>
</dbReference>
<proteinExistence type="predicted"/>
<dbReference type="Pfam" id="PF17820">
    <property type="entry name" value="PDZ_6"/>
    <property type="match status" value="1"/>
</dbReference>
<dbReference type="InterPro" id="IPR001478">
    <property type="entry name" value="PDZ"/>
</dbReference>